<dbReference type="InterPro" id="IPR001915">
    <property type="entry name" value="Peptidase_M48"/>
</dbReference>
<dbReference type="InterPro" id="IPR019734">
    <property type="entry name" value="TPR_rpt"/>
</dbReference>
<keyword evidence="3 7" id="KW-0378">Hydrolase</keyword>
<evidence type="ECO:0000256" key="2">
    <source>
        <dbReference type="ARBA" id="ARBA00022723"/>
    </source>
</evidence>
<evidence type="ECO:0000256" key="4">
    <source>
        <dbReference type="ARBA" id="ARBA00022833"/>
    </source>
</evidence>
<keyword evidence="6" id="KW-0802">TPR repeat</keyword>
<keyword evidence="4 7" id="KW-0862">Zinc</keyword>
<dbReference type="InterPro" id="IPR011990">
    <property type="entry name" value="TPR-like_helical_dom_sf"/>
</dbReference>
<evidence type="ECO:0000313" key="9">
    <source>
        <dbReference type="EMBL" id="MBL0424647.1"/>
    </source>
</evidence>
<evidence type="ECO:0000313" key="10">
    <source>
        <dbReference type="Proteomes" id="UP000622707"/>
    </source>
</evidence>
<dbReference type="RefSeq" id="WP_201687890.1">
    <property type="nucleotide sequence ID" value="NZ_JAEQND010000003.1"/>
</dbReference>
<dbReference type="Proteomes" id="UP000622707">
    <property type="component" value="Unassembled WGS sequence"/>
</dbReference>
<feature type="repeat" description="TPR" evidence="6">
    <location>
        <begin position="342"/>
        <end position="375"/>
    </location>
</feature>
<dbReference type="Pfam" id="PF13371">
    <property type="entry name" value="TPR_9"/>
    <property type="match status" value="1"/>
</dbReference>
<comment type="similarity">
    <text evidence="7">Belongs to the peptidase M48 family.</text>
</comment>
<dbReference type="InterPro" id="IPR051156">
    <property type="entry name" value="Mito/Outer_Membr_Metalloprot"/>
</dbReference>
<dbReference type="PROSITE" id="PS50005">
    <property type="entry name" value="TPR"/>
    <property type="match status" value="1"/>
</dbReference>
<keyword evidence="1 7" id="KW-0645">Protease</keyword>
<comment type="caution">
    <text evidence="9">The sequence shown here is derived from an EMBL/GenBank/DDBJ whole genome shotgun (WGS) entry which is preliminary data.</text>
</comment>
<evidence type="ECO:0000256" key="3">
    <source>
        <dbReference type="ARBA" id="ARBA00022801"/>
    </source>
</evidence>
<dbReference type="Gene3D" id="1.25.40.10">
    <property type="entry name" value="Tetratricopeptide repeat domain"/>
    <property type="match status" value="1"/>
</dbReference>
<dbReference type="SUPFAM" id="SSF48452">
    <property type="entry name" value="TPR-like"/>
    <property type="match status" value="1"/>
</dbReference>
<keyword evidence="5 7" id="KW-0482">Metalloprotease</keyword>
<gene>
    <name evidence="9" type="ORF">JI746_05950</name>
</gene>
<dbReference type="PANTHER" id="PTHR22726:SF1">
    <property type="entry name" value="METALLOENDOPEPTIDASE OMA1, MITOCHONDRIAL"/>
    <property type="match status" value="1"/>
</dbReference>
<name>A0ABS1JK90_9BURK</name>
<dbReference type="Gene3D" id="3.30.2010.10">
    <property type="entry name" value="Metalloproteases ('zincins'), catalytic domain"/>
    <property type="match status" value="1"/>
</dbReference>
<reference evidence="9 10" key="1">
    <citation type="journal article" date="2017" name="Int. J. Syst. Evol. Microbiol.">
        <title>Ramlibacter alkalitolerans sp. nov., alkali-tolerant bacterium isolated from soil of ginseng.</title>
        <authorList>
            <person name="Lee D.H."/>
            <person name="Cha C.J."/>
        </authorList>
    </citation>
    <scope>NUCLEOTIDE SEQUENCE [LARGE SCALE GENOMIC DNA]</scope>
    <source>
        <strain evidence="9 10">KACC 19305</strain>
    </source>
</reference>
<evidence type="ECO:0000256" key="6">
    <source>
        <dbReference type="PROSITE-ProRule" id="PRU00339"/>
    </source>
</evidence>
<dbReference type="Pfam" id="PF01435">
    <property type="entry name" value="Peptidase_M48"/>
    <property type="match status" value="1"/>
</dbReference>
<accession>A0ABS1JK90</accession>
<keyword evidence="10" id="KW-1185">Reference proteome</keyword>
<evidence type="ECO:0000256" key="7">
    <source>
        <dbReference type="RuleBase" id="RU003983"/>
    </source>
</evidence>
<keyword evidence="2" id="KW-0479">Metal-binding</keyword>
<organism evidence="9 10">
    <name type="scientific">Ramlibacter alkalitolerans</name>
    <dbReference type="NCBI Taxonomy" id="2039631"/>
    <lineage>
        <taxon>Bacteria</taxon>
        <taxon>Pseudomonadati</taxon>
        <taxon>Pseudomonadota</taxon>
        <taxon>Betaproteobacteria</taxon>
        <taxon>Burkholderiales</taxon>
        <taxon>Comamonadaceae</taxon>
        <taxon>Ramlibacter</taxon>
    </lineage>
</organism>
<dbReference type="PANTHER" id="PTHR22726">
    <property type="entry name" value="METALLOENDOPEPTIDASE OMA1"/>
    <property type="match status" value="1"/>
</dbReference>
<sequence>MNDRRAFLRSACRHCVGLSALGGLSAIAQDLSSIRVPQRFGRPAADTDEGGLWGLMDREEQRIRRSPLTIHDKAFRDYLQDLVCKLAGDFCPDVRVYPVRIPHFNAWMAPNGMMVVWSGLMLRAENEAQLAAVLGHELGHYMERHTVEQLRAQKEHAVLSTIVGLVGGVGTFVGQIGLAASLLAFSREHEGRADRIGVRLMKHVGYDGREAANVWDNLLQEMKVTGGKDAGKSGDIFDTHPTSAGRRDELLELAGAGGGDKGEARYRKAIAPLRLGWLQDEVKRGQYEESLILFDRMVARDAKDAEALYARGEVYRLREEGGDAERALADLDRASRLATAPAEAFRSLGLLHKQRNDPVAAAKAFQSYLAMAPQAGDAAMVRSYLTELK</sequence>
<evidence type="ECO:0000256" key="1">
    <source>
        <dbReference type="ARBA" id="ARBA00022670"/>
    </source>
</evidence>
<proteinExistence type="inferred from homology"/>
<dbReference type="CDD" id="cd07324">
    <property type="entry name" value="M48C_Oma1-like"/>
    <property type="match status" value="1"/>
</dbReference>
<comment type="cofactor">
    <cofactor evidence="7">
        <name>Zn(2+)</name>
        <dbReference type="ChEBI" id="CHEBI:29105"/>
    </cofactor>
    <text evidence="7">Binds 1 zinc ion per subunit.</text>
</comment>
<dbReference type="EMBL" id="JAEQND010000003">
    <property type="protein sequence ID" value="MBL0424647.1"/>
    <property type="molecule type" value="Genomic_DNA"/>
</dbReference>
<feature type="domain" description="Peptidase M48" evidence="8">
    <location>
        <begin position="99"/>
        <end position="252"/>
    </location>
</feature>
<evidence type="ECO:0000259" key="8">
    <source>
        <dbReference type="Pfam" id="PF01435"/>
    </source>
</evidence>
<protein>
    <submittedName>
        <fullName evidence="9">Tetratricopeptide repeat protein</fullName>
    </submittedName>
</protein>
<evidence type="ECO:0000256" key="5">
    <source>
        <dbReference type="ARBA" id="ARBA00023049"/>
    </source>
</evidence>